<feature type="compositionally biased region" description="Low complexity" evidence="1">
    <location>
        <begin position="194"/>
        <end position="206"/>
    </location>
</feature>
<keyword evidence="4" id="KW-1185">Reference proteome</keyword>
<organism evidence="3 4">
    <name type="scientific">Botryobasidium botryosum (strain FD-172 SS1)</name>
    <dbReference type="NCBI Taxonomy" id="930990"/>
    <lineage>
        <taxon>Eukaryota</taxon>
        <taxon>Fungi</taxon>
        <taxon>Dikarya</taxon>
        <taxon>Basidiomycota</taxon>
        <taxon>Agaricomycotina</taxon>
        <taxon>Agaricomycetes</taxon>
        <taxon>Cantharellales</taxon>
        <taxon>Botryobasidiaceae</taxon>
        <taxon>Botryobasidium</taxon>
    </lineage>
</organism>
<accession>A0A067MAI0</accession>
<evidence type="ECO:0000313" key="3">
    <source>
        <dbReference type="EMBL" id="KDQ11710.1"/>
    </source>
</evidence>
<evidence type="ECO:0000256" key="2">
    <source>
        <dbReference type="SAM" id="Phobius"/>
    </source>
</evidence>
<name>A0A067MAI0_BOTB1</name>
<feature type="transmembrane region" description="Helical" evidence="2">
    <location>
        <begin position="220"/>
        <end position="242"/>
    </location>
</feature>
<evidence type="ECO:0000313" key="4">
    <source>
        <dbReference type="Proteomes" id="UP000027195"/>
    </source>
</evidence>
<dbReference type="AlphaFoldDB" id="A0A067MAI0"/>
<feature type="transmembrane region" description="Helical" evidence="2">
    <location>
        <begin position="75"/>
        <end position="95"/>
    </location>
</feature>
<dbReference type="InParanoid" id="A0A067MAI0"/>
<keyword evidence="2" id="KW-1133">Transmembrane helix</keyword>
<feature type="transmembrane region" description="Helical" evidence="2">
    <location>
        <begin position="107"/>
        <end position="129"/>
    </location>
</feature>
<feature type="transmembrane region" description="Helical" evidence="2">
    <location>
        <begin position="254"/>
        <end position="273"/>
    </location>
</feature>
<feature type="region of interest" description="Disordered" evidence="1">
    <location>
        <begin position="188"/>
        <end position="213"/>
    </location>
</feature>
<gene>
    <name evidence="3" type="ORF">BOTBODRAFT_189694</name>
</gene>
<keyword evidence="2" id="KW-0472">Membrane</keyword>
<dbReference type="Proteomes" id="UP000027195">
    <property type="component" value="Unassembled WGS sequence"/>
</dbReference>
<dbReference type="OrthoDB" id="5427664at2759"/>
<feature type="transmembrane region" description="Helical" evidence="2">
    <location>
        <begin position="158"/>
        <end position="179"/>
    </location>
</feature>
<proteinExistence type="predicted"/>
<feature type="transmembrane region" description="Helical" evidence="2">
    <location>
        <begin position="46"/>
        <end position="69"/>
    </location>
</feature>
<dbReference type="EMBL" id="KL198056">
    <property type="protein sequence ID" value="KDQ11710.1"/>
    <property type="molecule type" value="Genomic_DNA"/>
</dbReference>
<reference evidence="4" key="1">
    <citation type="journal article" date="2014" name="Proc. Natl. Acad. Sci. U.S.A.">
        <title>Extensive sampling of basidiomycete genomes demonstrates inadequacy of the white-rot/brown-rot paradigm for wood decay fungi.</title>
        <authorList>
            <person name="Riley R."/>
            <person name="Salamov A.A."/>
            <person name="Brown D.W."/>
            <person name="Nagy L.G."/>
            <person name="Floudas D."/>
            <person name="Held B.W."/>
            <person name="Levasseur A."/>
            <person name="Lombard V."/>
            <person name="Morin E."/>
            <person name="Otillar R."/>
            <person name="Lindquist E.A."/>
            <person name="Sun H."/>
            <person name="LaButti K.M."/>
            <person name="Schmutz J."/>
            <person name="Jabbour D."/>
            <person name="Luo H."/>
            <person name="Baker S.E."/>
            <person name="Pisabarro A.G."/>
            <person name="Walton J.D."/>
            <person name="Blanchette R.A."/>
            <person name="Henrissat B."/>
            <person name="Martin F."/>
            <person name="Cullen D."/>
            <person name="Hibbett D.S."/>
            <person name="Grigoriev I.V."/>
        </authorList>
    </citation>
    <scope>NUCLEOTIDE SEQUENCE [LARGE SCALE GENOMIC DNA]</scope>
    <source>
        <strain evidence="4">FD-172 SS1</strain>
    </source>
</reference>
<evidence type="ECO:0000256" key="1">
    <source>
        <dbReference type="SAM" id="MobiDB-lite"/>
    </source>
</evidence>
<protein>
    <submittedName>
        <fullName evidence="3">Uncharacterized protein</fullName>
    </submittedName>
</protein>
<keyword evidence="2" id="KW-0812">Transmembrane</keyword>
<dbReference type="HOGENOM" id="CLU_074646_0_0_1"/>
<sequence length="288" mass="31411">MSNCTEALANADIAGPGVRISFYVQAVLLSILSCRSQSPNEVTGSLYASIGSITVYTITSIVSAAQNAIALSEAIFVTYLVGLASVGILASLISYSKFRKDRPDRKVEAAAIVQLYLALSCSIALWALAPHFGNNIECNTHVLFVIFGSFPVFPTARILWLVLLPLLTAAYTVTLYYDYLHGPKRGEKRDSLLPTSRSSQGSPSPSTDRKSKKPRIDGSLLVQLFVIIVVFALLILNAELYLNRNFNGSQRGQWGFGQVSPMFLVFIPLIGVWKGFRENGLSKRVPAD</sequence>